<feature type="region of interest" description="Disordered" evidence="1">
    <location>
        <begin position="1"/>
        <end position="31"/>
    </location>
</feature>
<organism evidence="2">
    <name type="scientific">marine metagenome</name>
    <dbReference type="NCBI Taxonomy" id="408172"/>
    <lineage>
        <taxon>unclassified sequences</taxon>
        <taxon>metagenomes</taxon>
        <taxon>ecological metagenomes</taxon>
    </lineage>
</organism>
<feature type="region of interest" description="Disordered" evidence="1">
    <location>
        <begin position="64"/>
        <end position="83"/>
    </location>
</feature>
<feature type="compositionally biased region" description="Basic and acidic residues" evidence="1">
    <location>
        <begin position="1"/>
        <end position="12"/>
    </location>
</feature>
<gene>
    <name evidence="2" type="ORF">METZ01_LOCUS140086</name>
</gene>
<accession>A0A381ZEH2</accession>
<protein>
    <submittedName>
        <fullName evidence="2">Uncharacterized protein</fullName>
    </submittedName>
</protein>
<dbReference type="EMBL" id="UINC01020877">
    <property type="protein sequence ID" value="SVA87232.1"/>
    <property type="molecule type" value="Genomic_DNA"/>
</dbReference>
<proteinExistence type="predicted"/>
<name>A0A381ZEH2_9ZZZZ</name>
<evidence type="ECO:0000313" key="2">
    <source>
        <dbReference type="EMBL" id="SVA87232.1"/>
    </source>
</evidence>
<feature type="non-terminal residue" evidence="2">
    <location>
        <position position="83"/>
    </location>
</feature>
<dbReference type="AlphaFoldDB" id="A0A381ZEH2"/>
<feature type="non-terminal residue" evidence="2">
    <location>
        <position position="1"/>
    </location>
</feature>
<sequence>GGEQRLLRRDFLPDGCRSRPGWPSGRRTGDAGRVHHKAAFDCRWPAQHTGNQLSRARGRLLCFPQHQRHRSDQRPVRGPGNEL</sequence>
<reference evidence="2" key="1">
    <citation type="submission" date="2018-05" db="EMBL/GenBank/DDBJ databases">
        <authorList>
            <person name="Lanie J.A."/>
            <person name="Ng W.-L."/>
            <person name="Kazmierczak K.M."/>
            <person name="Andrzejewski T.M."/>
            <person name="Davidsen T.M."/>
            <person name="Wayne K.J."/>
            <person name="Tettelin H."/>
            <person name="Glass J.I."/>
            <person name="Rusch D."/>
            <person name="Podicherti R."/>
            <person name="Tsui H.-C.T."/>
            <person name="Winkler M.E."/>
        </authorList>
    </citation>
    <scope>NUCLEOTIDE SEQUENCE</scope>
</reference>
<evidence type="ECO:0000256" key="1">
    <source>
        <dbReference type="SAM" id="MobiDB-lite"/>
    </source>
</evidence>